<dbReference type="EMBL" id="AEEQ01000016">
    <property type="protein sequence ID" value="EFM40310.1"/>
    <property type="molecule type" value="Genomic_DNA"/>
</dbReference>
<dbReference type="Proteomes" id="UP000003323">
    <property type="component" value="Unassembled WGS sequence"/>
</dbReference>
<evidence type="ECO:0000259" key="1">
    <source>
        <dbReference type="Pfam" id="PF04230"/>
    </source>
</evidence>
<proteinExistence type="predicted"/>
<reference evidence="2 3" key="1">
    <citation type="submission" date="2010-08" db="EMBL/GenBank/DDBJ databases">
        <authorList>
            <person name="Muzny D."/>
            <person name="Qin X."/>
            <person name="Deng J."/>
            <person name="Jiang H."/>
            <person name="Liu Y."/>
            <person name="Qu J."/>
            <person name="Song X.-Z."/>
            <person name="Zhang L."/>
            <person name="Thornton R."/>
            <person name="Coyle M."/>
            <person name="Francisco L."/>
            <person name="Jackson L."/>
            <person name="Javaid M."/>
            <person name="Korchina V."/>
            <person name="Kovar C."/>
            <person name="Mata R."/>
            <person name="Mathew T."/>
            <person name="Ngo R."/>
            <person name="Nguyen L."/>
            <person name="Nguyen N."/>
            <person name="Okwuonu G."/>
            <person name="Ongeri F."/>
            <person name="Pham C."/>
            <person name="Simmons D."/>
            <person name="Wilczek-Boney K."/>
            <person name="Hale W."/>
            <person name="Jakkamsetti A."/>
            <person name="Pham P."/>
            <person name="Ruth R."/>
            <person name="San Lucas F."/>
            <person name="Warren J."/>
            <person name="Zhang J."/>
            <person name="Zhao Z."/>
            <person name="Zhou C."/>
            <person name="Zhu D."/>
            <person name="Lee S."/>
            <person name="Bess C."/>
            <person name="Blankenburg K."/>
            <person name="Forbes L."/>
            <person name="Fu Q."/>
            <person name="Gubbala S."/>
            <person name="Hirani K."/>
            <person name="Jayaseelan J.C."/>
            <person name="Lara F."/>
            <person name="Munidasa M."/>
            <person name="Palculict T."/>
            <person name="Patil S."/>
            <person name="Pu L.-L."/>
            <person name="Saada N."/>
            <person name="Tang L."/>
            <person name="Weissenberger G."/>
            <person name="Zhu Y."/>
            <person name="Hemphill L."/>
            <person name="Shang Y."/>
            <person name="Youmans B."/>
            <person name="Ayvaz T."/>
            <person name="Ross M."/>
            <person name="Santibanez J."/>
            <person name="Aqrawi P."/>
            <person name="Gross S."/>
            <person name="Joshi V."/>
            <person name="Fowler G."/>
            <person name="Nazareth L."/>
            <person name="Reid J."/>
            <person name="Worley K."/>
            <person name="Petrosino J."/>
            <person name="Highlander S."/>
            <person name="Gibbs R."/>
        </authorList>
    </citation>
    <scope>NUCLEOTIDE SEQUENCE [LARGE SCALE GENOMIC DNA]</scope>
    <source>
        <strain evidence="2 3">ATCC 27679</strain>
    </source>
</reference>
<evidence type="ECO:0000313" key="2">
    <source>
        <dbReference type="EMBL" id="EFM40310.1"/>
    </source>
</evidence>
<sequence>MKGRAFMKIGTITFHCSYNFGSALQAYALQEYLLKLGHDVHIIDYRSRNFNEYKILRLNRLKSFIADIFFLRGNIRRKNSFQSFWRRYFKLTEHTYQGVNAEHNLSKDMHNYDALICGSDQIWNLDCTQGPIPPFFLSFASDETRKIAYAPSISHREFEPANFTSADRKRVSGWLNRFDSLSVRELSTATHFQQLTDKRIIETLDPTLLLDLEAYKHIQAPHLPCGLGEGNYIFAYTLWESKDMIQYLDKFAKKQGLPIVYYSKKPIHYRSRSINCWGIGPADFLTLIDKADCVISNSFHATVFSILYGKPFLTFGTEKSSSRMKTLLKKLGLPEEHLLPPHTKNYESAMPFASKMDVMKLNELRMDSENFIKYALK</sequence>
<feature type="domain" description="Polysaccharide pyruvyl transferase" evidence="1">
    <location>
        <begin position="19"/>
        <end position="317"/>
    </location>
</feature>
<dbReference type="HOGENOM" id="CLU_025617_1_0_11"/>
<name>E0QAY2_9BIFI</name>
<comment type="caution">
    <text evidence="2">The sequence shown here is derived from an EMBL/GenBank/DDBJ whole genome shotgun (WGS) entry which is preliminary data.</text>
</comment>
<dbReference type="Pfam" id="PF04230">
    <property type="entry name" value="PS_pyruv_trans"/>
    <property type="match status" value="1"/>
</dbReference>
<accession>E0QAY2</accession>
<evidence type="ECO:0000313" key="3">
    <source>
        <dbReference type="Proteomes" id="UP000003323"/>
    </source>
</evidence>
<protein>
    <recommendedName>
        <fullName evidence="1">Polysaccharide pyruvyl transferase domain-containing protein</fullName>
    </recommendedName>
</protein>
<dbReference type="InterPro" id="IPR007345">
    <property type="entry name" value="Polysacch_pyruvyl_Trfase"/>
</dbReference>
<gene>
    <name evidence="2" type="ORF">HMPREF0168_2290</name>
</gene>
<organism evidence="2 3">
    <name type="scientific">Bifidobacterium dentium ATCC 27679</name>
    <dbReference type="NCBI Taxonomy" id="871562"/>
    <lineage>
        <taxon>Bacteria</taxon>
        <taxon>Bacillati</taxon>
        <taxon>Actinomycetota</taxon>
        <taxon>Actinomycetes</taxon>
        <taxon>Bifidobacteriales</taxon>
        <taxon>Bifidobacteriaceae</taxon>
        <taxon>Bifidobacterium</taxon>
    </lineage>
</organism>
<dbReference type="AlphaFoldDB" id="E0QAY2"/>